<accession>A0A383EWT9</accession>
<evidence type="ECO:0000313" key="1">
    <source>
        <dbReference type="EMBL" id="SVE61129.1"/>
    </source>
</evidence>
<dbReference type="InterPro" id="IPR058224">
    <property type="entry name" value="Choice_anch_T"/>
</dbReference>
<feature type="non-terminal residue" evidence="1">
    <location>
        <position position="195"/>
    </location>
</feature>
<name>A0A383EWT9_9ZZZZ</name>
<dbReference type="AlphaFoldDB" id="A0A383EWT9"/>
<proteinExistence type="predicted"/>
<dbReference type="EMBL" id="UINC01229426">
    <property type="protein sequence ID" value="SVE61129.1"/>
    <property type="molecule type" value="Genomic_DNA"/>
</dbReference>
<organism evidence="1">
    <name type="scientific">marine metagenome</name>
    <dbReference type="NCBI Taxonomy" id="408172"/>
    <lineage>
        <taxon>unclassified sequences</taxon>
        <taxon>metagenomes</taxon>
        <taxon>ecological metagenomes</taxon>
    </lineage>
</organism>
<dbReference type="NCBIfam" id="NF041740">
    <property type="entry name" value="choice_anch_T"/>
    <property type="match status" value="1"/>
</dbReference>
<sequence>MKQGIALLLTGLLLIGFIPNAAPQASIAFSMSFSDNQINLNVSPGANRTACTELVISNEGNGDIDVEGNTTEDDLVITPSNFSVSIETGGSASVFMCITAAAGSLHRNVQVTINASAEDQYGNKAENESADIAVIVEPYASLSTHPELPYQKVCSSEVEVLNFIVVNNGNYQDTIAVEILNAEDLEDAGFAVALQ</sequence>
<evidence type="ECO:0008006" key="2">
    <source>
        <dbReference type="Google" id="ProtNLM"/>
    </source>
</evidence>
<protein>
    <recommendedName>
        <fullName evidence="2">CARDB domain-containing protein</fullName>
    </recommendedName>
</protein>
<reference evidence="1" key="1">
    <citation type="submission" date="2018-05" db="EMBL/GenBank/DDBJ databases">
        <authorList>
            <person name="Lanie J.A."/>
            <person name="Ng W.-L."/>
            <person name="Kazmierczak K.M."/>
            <person name="Andrzejewski T.M."/>
            <person name="Davidsen T.M."/>
            <person name="Wayne K.J."/>
            <person name="Tettelin H."/>
            <person name="Glass J.I."/>
            <person name="Rusch D."/>
            <person name="Podicherti R."/>
            <person name="Tsui H.-C.T."/>
            <person name="Winkler M.E."/>
        </authorList>
    </citation>
    <scope>NUCLEOTIDE SEQUENCE</scope>
</reference>
<gene>
    <name evidence="1" type="ORF">METZ01_LOCUS513983</name>
</gene>